<dbReference type="InterPro" id="IPR034392">
    <property type="entry name" value="TatSF1-like_RRM1"/>
</dbReference>
<keyword evidence="18" id="KW-0234">DNA repair</keyword>
<dbReference type="GO" id="GO:0003723">
    <property type="term" value="F:RNA binding"/>
    <property type="evidence" value="ECO:0007669"/>
    <property type="project" value="UniProtKB-UniRule"/>
</dbReference>
<feature type="region of interest" description="Disordered" evidence="23">
    <location>
        <begin position="188"/>
        <end position="214"/>
    </location>
</feature>
<dbReference type="InterPro" id="IPR035979">
    <property type="entry name" value="RBD_domain_sf"/>
</dbReference>
<dbReference type="GO" id="GO:0005684">
    <property type="term" value="C:U2-type spliceosomal complex"/>
    <property type="evidence" value="ECO:0007669"/>
    <property type="project" value="TreeGrafter"/>
</dbReference>
<evidence type="ECO:0000313" key="26">
    <source>
        <dbReference type="Proteomes" id="UP000549394"/>
    </source>
</evidence>
<dbReference type="PROSITE" id="PS50102">
    <property type="entry name" value="RRM"/>
    <property type="match status" value="1"/>
</dbReference>
<gene>
    <name evidence="25" type="ORF">DGYR_LOCUS10699</name>
</gene>
<dbReference type="PANTHER" id="PTHR15608:SF0">
    <property type="entry name" value="HIV TAT-SPECIFIC FACTOR 1"/>
    <property type="match status" value="1"/>
</dbReference>
<keyword evidence="10" id="KW-0227">DNA damage</keyword>
<dbReference type="FunFam" id="3.30.70.330:FF:000202">
    <property type="entry name" value="HIV Tat-specific factor 1"/>
    <property type="match status" value="1"/>
</dbReference>
<dbReference type="GO" id="GO:0005686">
    <property type="term" value="C:U2 snRNP"/>
    <property type="evidence" value="ECO:0007669"/>
    <property type="project" value="TreeGrafter"/>
</dbReference>
<dbReference type="InterPro" id="IPR012677">
    <property type="entry name" value="Nucleotide-bd_a/b_plait_sf"/>
</dbReference>
<dbReference type="OrthoDB" id="10258585at2759"/>
<evidence type="ECO:0000256" key="13">
    <source>
        <dbReference type="ARBA" id="ARBA00022990"/>
    </source>
</evidence>
<name>A0A7I8W311_9ANNE</name>
<evidence type="ECO:0000256" key="2">
    <source>
        <dbReference type="ARBA" id="ARBA00004286"/>
    </source>
</evidence>
<keyword evidence="9" id="KW-0677">Repeat</keyword>
<evidence type="ECO:0000259" key="24">
    <source>
        <dbReference type="PROSITE" id="PS50102"/>
    </source>
</evidence>
<dbReference type="InterPro" id="IPR000504">
    <property type="entry name" value="RRM_dom"/>
</dbReference>
<keyword evidence="12 22" id="KW-0694">RNA-binding</keyword>
<evidence type="ECO:0000256" key="23">
    <source>
        <dbReference type="SAM" id="MobiDB-lite"/>
    </source>
</evidence>
<keyword evidence="13" id="KW-0007">Acetylation</keyword>
<sequence>MGDSDEDFEEQIRLQKIYEESEKKGHAKTRTDDDGTVFEWDPVKEAWFPKIDADFLAQYQLNYGCNVTSSTSCVTTTATTANPTTTDYSHFYQWYNQNYQTSSGSTSTESTFDSKEMSQAYNKYLDIFYNKTDNQSGGEANKQETDYHHAHYYKYYTDTYLPTVDEKDKLSYWEWYAAYVNPGTALNEAKAEDKKKNQQSAKTEKKGDKKPVEENKTEGWFDVDEGKNCTVYVAGLPFDVTFDEFENFMKKVGLIQFDPLTNKPKLKLYKDDEGNPKGDGRCCYIKSESVDLALQILDGSDIRGYKISVEKAKFELKGEYDPTKKRRKLTNKEKKKMKLKEEKLLAWQPEKLLGERSKNEKIVILQNVFDPKQFETNPILIDEIKRDMREECEKFDNLQKVVLHDRHPEGVVQVYFKEFESADKCIENLHGRWYASRQLKAERWDGRTKYAIKETDEERKLRDKKWHEYLLDKEAKEIESKNKAKEALADMTS</sequence>
<dbReference type="Proteomes" id="UP000549394">
    <property type="component" value="Unassembled WGS sequence"/>
</dbReference>
<evidence type="ECO:0000256" key="4">
    <source>
        <dbReference type="ARBA" id="ARBA00022454"/>
    </source>
</evidence>
<keyword evidence="8" id="KW-0747">Spliceosome</keyword>
<keyword evidence="14" id="KW-0805">Transcription regulation</keyword>
<evidence type="ECO:0000256" key="3">
    <source>
        <dbReference type="ARBA" id="ARBA00007747"/>
    </source>
</evidence>
<keyword evidence="17" id="KW-0508">mRNA splicing</keyword>
<keyword evidence="7" id="KW-0507">mRNA processing</keyword>
<evidence type="ECO:0000256" key="17">
    <source>
        <dbReference type="ARBA" id="ARBA00023187"/>
    </source>
</evidence>
<keyword evidence="4" id="KW-0158">Chromosome</keyword>
<evidence type="ECO:0000256" key="20">
    <source>
        <dbReference type="ARBA" id="ARBA00062124"/>
    </source>
</evidence>
<evidence type="ECO:0000256" key="10">
    <source>
        <dbReference type="ARBA" id="ARBA00022763"/>
    </source>
</evidence>
<reference evidence="25 26" key="1">
    <citation type="submission" date="2020-08" db="EMBL/GenBank/DDBJ databases">
        <authorList>
            <person name="Hejnol A."/>
        </authorList>
    </citation>
    <scope>NUCLEOTIDE SEQUENCE [LARGE SCALE GENOMIC DNA]</scope>
</reference>
<evidence type="ECO:0000256" key="14">
    <source>
        <dbReference type="ARBA" id="ARBA00023015"/>
    </source>
</evidence>
<keyword evidence="19" id="KW-0539">Nucleus</keyword>
<evidence type="ECO:0000256" key="11">
    <source>
        <dbReference type="ARBA" id="ARBA00022843"/>
    </source>
</evidence>
<evidence type="ECO:0000256" key="8">
    <source>
        <dbReference type="ARBA" id="ARBA00022728"/>
    </source>
</evidence>
<keyword evidence="26" id="KW-1185">Reference proteome</keyword>
<evidence type="ECO:0000313" key="25">
    <source>
        <dbReference type="EMBL" id="CAD5122960.1"/>
    </source>
</evidence>
<comment type="caution">
    <text evidence="25">The sequence shown here is derived from an EMBL/GenBank/DDBJ whole genome shotgun (WGS) entry which is preliminary data.</text>
</comment>
<comment type="similarity">
    <text evidence="3">Belongs to the HTATSF1 family.</text>
</comment>
<evidence type="ECO:0000256" key="15">
    <source>
        <dbReference type="ARBA" id="ARBA00023159"/>
    </source>
</evidence>
<dbReference type="EMBL" id="CAJFCJ010000019">
    <property type="protein sequence ID" value="CAD5122960.1"/>
    <property type="molecule type" value="Genomic_DNA"/>
</dbReference>
<dbReference type="InterPro" id="IPR034393">
    <property type="entry name" value="TatSF1-like"/>
</dbReference>
<evidence type="ECO:0000256" key="16">
    <source>
        <dbReference type="ARBA" id="ARBA00023163"/>
    </source>
</evidence>
<dbReference type="AlphaFoldDB" id="A0A7I8W311"/>
<dbReference type="Gene3D" id="3.30.70.330">
    <property type="match status" value="2"/>
</dbReference>
<keyword evidence="15" id="KW-0010">Activator</keyword>
<dbReference type="GO" id="GO:0000398">
    <property type="term" value="P:mRNA splicing, via spliceosome"/>
    <property type="evidence" value="ECO:0007669"/>
    <property type="project" value="InterPro"/>
</dbReference>
<evidence type="ECO:0000256" key="6">
    <source>
        <dbReference type="ARBA" id="ARBA00022553"/>
    </source>
</evidence>
<evidence type="ECO:0000256" key="12">
    <source>
        <dbReference type="ARBA" id="ARBA00022884"/>
    </source>
</evidence>
<dbReference type="CDD" id="cd12281">
    <property type="entry name" value="RRM1_TatSF1_like"/>
    <property type="match status" value="1"/>
</dbReference>
<evidence type="ECO:0000256" key="1">
    <source>
        <dbReference type="ARBA" id="ARBA00004123"/>
    </source>
</evidence>
<dbReference type="FunFam" id="3.30.70.330:FF:000105">
    <property type="entry name" value="HIV Tat-specific factor 1 homolog"/>
    <property type="match status" value="1"/>
</dbReference>
<evidence type="ECO:0000256" key="19">
    <source>
        <dbReference type="ARBA" id="ARBA00023242"/>
    </source>
</evidence>
<keyword evidence="16" id="KW-0804">Transcription</keyword>
<proteinExistence type="inferred from homology"/>
<evidence type="ECO:0000256" key="5">
    <source>
        <dbReference type="ARBA" id="ARBA00022499"/>
    </source>
</evidence>
<evidence type="ECO:0000256" key="21">
    <source>
        <dbReference type="ARBA" id="ARBA00073773"/>
    </source>
</evidence>
<accession>A0A7I8W311</accession>
<evidence type="ECO:0000256" key="9">
    <source>
        <dbReference type="ARBA" id="ARBA00022737"/>
    </source>
</evidence>
<evidence type="ECO:0000256" key="22">
    <source>
        <dbReference type="PROSITE-ProRule" id="PRU00176"/>
    </source>
</evidence>
<dbReference type="SMART" id="SM00360">
    <property type="entry name" value="RRM"/>
    <property type="match status" value="2"/>
</dbReference>
<protein>
    <recommendedName>
        <fullName evidence="21">17S U2 SnRNP complex component HTATSF1</fullName>
    </recommendedName>
</protein>
<comment type="subcellular location">
    <subcellularLocation>
        <location evidence="2">Chromosome</location>
    </subcellularLocation>
    <subcellularLocation>
        <location evidence="1">Nucleus</location>
    </subcellularLocation>
</comment>
<comment type="subunit">
    <text evidence="20">Component of the 17S U2 SnRNP complex, a ribonucleoprotein complex that contains small nuclear RNA (snRNA) U2 and a number of specific proteins. Within the 17S U2 SnRNP complex, interacts (via UHM region) directly with SF3B1. Component of a complex which is at least composed of HTATSF1/Tat-SF1, the P-TEFb complex components CDK9 and CCNT1, RNA polymerase II, SUPT5H, and NCL/nucleolin. Interacts with GTF2F2/RAP30 and POLR2A. Interacts with TCERG1/CA150. Interacts with (poly-ADP-ribosylated) RPA1; promoting HTATSF1 recruitment to DNA damage sites. Interacts (when phosphorylated) with TOPBP1; promoting recruitment of TOPBP1 to DNA damage sites during S-phase.</text>
</comment>
<dbReference type="GO" id="GO:0005694">
    <property type="term" value="C:chromosome"/>
    <property type="evidence" value="ECO:0007669"/>
    <property type="project" value="UniProtKB-SubCell"/>
</dbReference>
<keyword evidence="5" id="KW-1017">Isopeptide bond</keyword>
<organism evidence="25 26">
    <name type="scientific">Dimorphilus gyrociliatus</name>
    <dbReference type="NCBI Taxonomy" id="2664684"/>
    <lineage>
        <taxon>Eukaryota</taxon>
        <taxon>Metazoa</taxon>
        <taxon>Spiralia</taxon>
        <taxon>Lophotrochozoa</taxon>
        <taxon>Annelida</taxon>
        <taxon>Polychaeta</taxon>
        <taxon>Polychaeta incertae sedis</taxon>
        <taxon>Dinophilidae</taxon>
        <taxon>Dimorphilus</taxon>
    </lineage>
</organism>
<feature type="domain" description="RRM" evidence="24">
    <location>
        <begin position="229"/>
        <end position="314"/>
    </location>
</feature>
<keyword evidence="6" id="KW-0597">Phosphoprotein</keyword>
<dbReference type="SUPFAM" id="SSF54928">
    <property type="entry name" value="RNA-binding domain, RBD"/>
    <property type="match status" value="1"/>
</dbReference>
<dbReference type="CDD" id="cd12282">
    <property type="entry name" value="RRM2_TatSF1_like"/>
    <property type="match status" value="1"/>
</dbReference>
<evidence type="ECO:0000256" key="7">
    <source>
        <dbReference type="ARBA" id="ARBA00022664"/>
    </source>
</evidence>
<keyword evidence="11" id="KW-0832">Ubl conjugation</keyword>
<dbReference type="PANTHER" id="PTHR15608">
    <property type="entry name" value="SPLICING FACTOR U2AF-ASSOCIATED PROTEIN 2"/>
    <property type="match status" value="1"/>
</dbReference>
<dbReference type="GO" id="GO:0006281">
    <property type="term" value="P:DNA repair"/>
    <property type="evidence" value="ECO:0007669"/>
    <property type="project" value="UniProtKB-KW"/>
</dbReference>
<evidence type="ECO:0000256" key="18">
    <source>
        <dbReference type="ARBA" id="ARBA00023204"/>
    </source>
</evidence>
<feature type="compositionally biased region" description="Basic and acidic residues" evidence="23">
    <location>
        <begin position="189"/>
        <end position="214"/>
    </location>
</feature>